<proteinExistence type="inferred from homology"/>
<organism evidence="3 4">
    <name type="scientific">Cotesia congregata</name>
    <name type="common">Parasitoid wasp</name>
    <name type="synonym">Apanteles congregatus</name>
    <dbReference type="NCBI Taxonomy" id="51543"/>
    <lineage>
        <taxon>Eukaryota</taxon>
        <taxon>Metazoa</taxon>
        <taxon>Ecdysozoa</taxon>
        <taxon>Arthropoda</taxon>
        <taxon>Hexapoda</taxon>
        <taxon>Insecta</taxon>
        <taxon>Pterygota</taxon>
        <taxon>Neoptera</taxon>
        <taxon>Endopterygota</taxon>
        <taxon>Hymenoptera</taxon>
        <taxon>Apocrita</taxon>
        <taxon>Ichneumonoidea</taxon>
        <taxon>Braconidae</taxon>
        <taxon>Microgastrinae</taxon>
        <taxon>Cotesia</taxon>
    </lineage>
</organism>
<comment type="similarity">
    <text evidence="2">Belongs to the peptidase S1 family. CLIP subfamily.</text>
</comment>
<dbReference type="Gene3D" id="2.40.10.10">
    <property type="entry name" value="Trypsin-like serine proteases"/>
    <property type="match status" value="1"/>
</dbReference>
<keyword evidence="4" id="KW-1185">Reference proteome</keyword>
<evidence type="ECO:0000256" key="1">
    <source>
        <dbReference type="ARBA" id="ARBA00023157"/>
    </source>
</evidence>
<evidence type="ECO:0000256" key="2">
    <source>
        <dbReference type="ARBA" id="ARBA00024195"/>
    </source>
</evidence>
<dbReference type="EMBL" id="CAJNRD030001116">
    <property type="protein sequence ID" value="CAG5075755.1"/>
    <property type="molecule type" value="Genomic_DNA"/>
</dbReference>
<name>A0A8J2ENQ6_COTCN</name>
<sequence>MVSISGFLHQEYRVSLTPGSSGLYEEEAVKLYDEADCIIEDCGVIGDKERIIKNISFVGSPIVCKLSDQDQYVQVGLTSFVARWSIVQRIEHIGSSITNAMDTWLAWKMLISSIILIGGTESCATVYNGTMNQVTESNTKSPWLVLIINREKNSGIQGLSYGSLIKEDVVFTAASKIARLSSSQLEVVINWQITDETIYDSRLVSLIGTPLNFDKNQVKPSDWAILILHQPFELYGKVGIIPLADKSHQWDSEDCYIYRWIYVEADYKIESRYIEAEGFLHREYRVSLTSNSSRLDEEKMVELFYELDSIMLNGHRTFEGERFIKKISFVGSPIVCKLLDQDQYVQVGLTTFVAQWSVYATEYDLDIEDISEYDEDTFVDLIKDFDERIEHIGSSITNAMDISLIWKLLVSSIILIGGSESCFTIFNRTITEVTEACKHQIAMVGAYHQPSRQEICWDARCDSRSILSLFSPPNLDKNHQVTPSDWVLLKLSKPFELYDKVGIITLADRNHQWDSEDCSIYHWMSVRSEYKVGEEHILEEGYLHQEYRVSITPGSFGLYEEEVVKLHNDVDCIVDKCSLSYGGLRDVRNISFVGSPIICKLLDQDQYVQVGFTNFVGRLILDKTVDDLAFKDISEYNPDTFVDLTKDFDEVIRPKVLTD</sequence>
<dbReference type="AlphaFoldDB" id="A0A8J2ENQ6"/>
<dbReference type="PANTHER" id="PTHR24256">
    <property type="entry name" value="TRYPTASE-RELATED"/>
    <property type="match status" value="1"/>
</dbReference>
<dbReference type="InterPro" id="IPR051487">
    <property type="entry name" value="Ser/Thr_Proteases_Immune/Dev"/>
</dbReference>
<evidence type="ECO:0008006" key="5">
    <source>
        <dbReference type="Google" id="ProtNLM"/>
    </source>
</evidence>
<protein>
    <recommendedName>
        <fullName evidence="5">Peptidase S1 domain-containing protein</fullName>
    </recommendedName>
</protein>
<reference evidence="3" key="1">
    <citation type="submission" date="2021-04" db="EMBL/GenBank/DDBJ databases">
        <authorList>
            <person name="Chebbi M.A.C M."/>
        </authorList>
    </citation>
    <scope>NUCLEOTIDE SEQUENCE</scope>
</reference>
<gene>
    <name evidence="3" type="ORF">HICCMSTLAB_LOCUS1845</name>
</gene>
<evidence type="ECO:0000313" key="4">
    <source>
        <dbReference type="Proteomes" id="UP000786811"/>
    </source>
</evidence>
<keyword evidence="1" id="KW-1015">Disulfide bond</keyword>
<comment type="caution">
    <text evidence="3">The sequence shown here is derived from an EMBL/GenBank/DDBJ whole genome shotgun (WGS) entry which is preliminary data.</text>
</comment>
<dbReference type="InterPro" id="IPR009003">
    <property type="entry name" value="Peptidase_S1_PA"/>
</dbReference>
<dbReference type="Proteomes" id="UP000786811">
    <property type="component" value="Unassembled WGS sequence"/>
</dbReference>
<evidence type="ECO:0000313" key="3">
    <source>
        <dbReference type="EMBL" id="CAG5075755.1"/>
    </source>
</evidence>
<dbReference type="OrthoDB" id="10674982at2759"/>
<accession>A0A8J2ENQ6</accession>
<dbReference type="SUPFAM" id="SSF50494">
    <property type="entry name" value="Trypsin-like serine proteases"/>
    <property type="match status" value="1"/>
</dbReference>
<dbReference type="InterPro" id="IPR043504">
    <property type="entry name" value="Peptidase_S1_PA_chymotrypsin"/>
</dbReference>